<name>A0A9W3CB91_RAPSA</name>
<reference evidence="2" key="1">
    <citation type="journal article" date="2019" name="Database">
        <title>The radish genome database (RadishGD): an integrated information resource for radish genomics.</title>
        <authorList>
            <person name="Yu H.J."/>
            <person name="Baek S."/>
            <person name="Lee Y.J."/>
            <person name="Cho A."/>
            <person name="Mun J.H."/>
        </authorList>
    </citation>
    <scope>NUCLEOTIDE SEQUENCE [LARGE SCALE GENOMIC DNA]</scope>
    <source>
        <strain evidence="2">cv. WK10039</strain>
    </source>
</reference>
<protein>
    <submittedName>
        <fullName evidence="3">Uncharacterized protein LOC108819832</fullName>
    </submittedName>
</protein>
<dbReference type="GeneID" id="108819832"/>
<dbReference type="Proteomes" id="UP000504610">
    <property type="component" value="Chromosome 8"/>
</dbReference>
<dbReference type="PANTHER" id="PTHR31681:SF87">
    <property type="entry name" value="DUF295 DOMAIN-CONTAINING PROTEIN"/>
    <property type="match status" value="1"/>
</dbReference>
<evidence type="ECO:0000259" key="1">
    <source>
        <dbReference type="Pfam" id="PF03478"/>
    </source>
</evidence>
<dbReference type="PANTHER" id="PTHR31681">
    <property type="entry name" value="C2H2-LIKE ZINC FINGER PROTEIN"/>
    <property type="match status" value="1"/>
</dbReference>
<dbReference type="Pfam" id="PF03478">
    <property type="entry name" value="Beta-prop_KIB1-4"/>
    <property type="match status" value="1"/>
</dbReference>
<dbReference type="KEGG" id="rsz:108819832"/>
<sequence>MSHLLRRLKLSLRVGHLTASSRYFSNCIIKVIPCGTTLRDGDVGHLAIYSYVDKVIDCTQKKVPMELVKGIGTIGASHGWVATLKNGIVCLQDDFDPYASNTDPKRIPLPPLVTLPHCQTQIVTNIAMSSSSPDDEDCILAVKFLGPQLSLCRPAQRDCKWSNIRISDPSFFSSHVMYSKRNGMFSMPAAGGNYTASCDLGRHVNEPKIQMLSYPEERVFEDLNLSTGEFFDKEFLRKIDWKFTDWSCRMEHYLMESSSHTSETFLVKWSKDINPLDGKTELDMFLVLRIDEEGNAVYTKDFGACLRDKRPNCIYHLSNSSFGINCMDDNEKERGGEFTFPVPFWFPPKLDSKESFTKNTNNNAPVKYPSFTDAGVKTYRHW</sequence>
<evidence type="ECO:0000313" key="2">
    <source>
        <dbReference type="Proteomes" id="UP000504610"/>
    </source>
</evidence>
<gene>
    <name evidence="3" type="primary">LOC108819832</name>
</gene>
<keyword evidence="2" id="KW-1185">Reference proteome</keyword>
<reference evidence="3" key="2">
    <citation type="submission" date="2025-08" db="UniProtKB">
        <authorList>
            <consortium name="RefSeq"/>
        </authorList>
    </citation>
    <scope>IDENTIFICATION</scope>
    <source>
        <tissue evidence="3">Leaf</tissue>
    </source>
</reference>
<dbReference type="RefSeq" id="XP_056848785.1">
    <property type="nucleotide sequence ID" value="XM_056992805.1"/>
</dbReference>
<accession>A0A9W3CB91</accession>
<feature type="domain" description="KIB1-4 beta-propeller" evidence="1">
    <location>
        <begin position="67"/>
        <end position="294"/>
    </location>
</feature>
<dbReference type="InterPro" id="IPR005174">
    <property type="entry name" value="KIB1-4_b-propeller"/>
</dbReference>
<dbReference type="AlphaFoldDB" id="A0A9W3CB91"/>
<proteinExistence type="predicted"/>
<evidence type="ECO:0000313" key="3">
    <source>
        <dbReference type="RefSeq" id="XP_056848785.1"/>
    </source>
</evidence>
<dbReference type="OrthoDB" id="1039377at2759"/>
<organism evidence="2 3">
    <name type="scientific">Raphanus sativus</name>
    <name type="common">Radish</name>
    <name type="synonym">Raphanus raphanistrum var. sativus</name>
    <dbReference type="NCBI Taxonomy" id="3726"/>
    <lineage>
        <taxon>Eukaryota</taxon>
        <taxon>Viridiplantae</taxon>
        <taxon>Streptophyta</taxon>
        <taxon>Embryophyta</taxon>
        <taxon>Tracheophyta</taxon>
        <taxon>Spermatophyta</taxon>
        <taxon>Magnoliopsida</taxon>
        <taxon>eudicotyledons</taxon>
        <taxon>Gunneridae</taxon>
        <taxon>Pentapetalae</taxon>
        <taxon>rosids</taxon>
        <taxon>malvids</taxon>
        <taxon>Brassicales</taxon>
        <taxon>Brassicaceae</taxon>
        <taxon>Brassiceae</taxon>
        <taxon>Raphanus</taxon>
    </lineage>
</organism>